<gene>
    <name evidence="2" type="ORF">F2P81_004223</name>
</gene>
<feature type="region of interest" description="Disordered" evidence="1">
    <location>
        <begin position="1"/>
        <end position="41"/>
    </location>
</feature>
<evidence type="ECO:0000256" key="1">
    <source>
        <dbReference type="SAM" id="MobiDB-lite"/>
    </source>
</evidence>
<accession>A0A6A4T5M7</accession>
<feature type="compositionally biased region" description="Basic and acidic residues" evidence="1">
    <location>
        <begin position="1"/>
        <end position="14"/>
    </location>
</feature>
<dbReference type="Proteomes" id="UP000438429">
    <property type="component" value="Unassembled WGS sequence"/>
</dbReference>
<evidence type="ECO:0000313" key="2">
    <source>
        <dbReference type="EMBL" id="KAF0042886.1"/>
    </source>
</evidence>
<reference evidence="2 3" key="1">
    <citation type="submission" date="2019-06" db="EMBL/GenBank/DDBJ databases">
        <title>Draft genomes of female and male turbot (Scophthalmus maximus).</title>
        <authorList>
            <person name="Xu H."/>
            <person name="Xu X.-W."/>
            <person name="Shao C."/>
            <person name="Chen S."/>
        </authorList>
    </citation>
    <scope>NUCLEOTIDE SEQUENCE [LARGE SCALE GENOMIC DNA]</scope>
    <source>
        <strain evidence="2">Ysfricsl-2016a</strain>
        <tissue evidence="2">Blood</tissue>
    </source>
</reference>
<dbReference type="EMBL" id="VEVO01000004">
    <property type="protein sequence ID" value="KAF0042886.1"/>
    <property type="molecule type" value="Genomic_DNA"/>
</dbReference>
<proteinExistence type="predicted"/>
<evidence type="ECO:0000313" key="3">
    <source>
        <dbReference type="Proteomes" id="UP000438429"/>
    </source>
</evidence>
<organism evidence="2 3">
    <name type="scientific">Scophthalmus maximus</name>
    <name type="common">Turbot</name>
    <name type="synonym">Psetta maxima</name>
    <dbReference type="NCBI Taxonomy" id="52904"/>
    <lineage>
        <taxon>Eukaryota</taxon>
        <taxon>Metazoa</taxon>
        <taxon>Chordata</taxon>
        <taxon>Craniata</taxon>
        <taxon>Vertebrata</taxon>
        <taxon>Euteleostomi</taxon>
        <taxon>Actinopterygii</taxon>
        <taxon>Neopterygii</taxon>
        <taxon>Teleostei</taxon>
        <taxon>Neoteleostei</taxon>
        <taxon>Acanthomorphata</taxon>
        <taxon>Carangaria</taxon>
        <taxon>Pleuronectiformes</taxon>
        <taxon>Pleuronectoidei</taxon>
        <taxon>Scophthalmidae</taxon>
        <taxon>Scophthalmus</taxon>
    </lineage>
</organism>
<sequence>MANSRRSDRSRSHVADNCGGPERGRTSSDGVPIESLMRPPVPLIKEHLPAQDRPRNTSVNLDTAAVVGKELVEFKVSLSPGNEESKLRQQERREQDGRLAFHRCPLPRNKFPAVKIRHVFNCFHSDGNV</sequence>
<protein>
    <submittedName>
        <fullName evidence="2">Uncharacterized protein</fullName>
    </submittedName>
</protein>
<comment type="caution">
    <text evidence="2">The sequence shown here is derived from an EMBL/GenBank/DDBJ whole genome shotgun (WGS) entry which is preliminary data.</text>
</comment>
<dbReference type="AlphaFoldDB" id="A0A6A4T5M7"/>
<name>A0A6A4T5M7_SCOMX</name>